<proteinExistence type="predicted"/>
<dbReference type="SUPFAM" id="SSF111331">
    <property type="entry name" value="NAD kinase/diacylglycerol kinase-like"/>
    <property type="match status" value="2"/>
</dbReference>
<dbReference type="GO" id="GO:0005524">
    <property type="term" value="F:ATP binding"/>
    <property type="evidence" value="ECO:0007669"/>
    <property type="project" value="UniProtKB-KW"/>
</dbReference>
<dbReference type="PANTHER" id="PTHR12358">
    <property type="entry name" value="SPHINGOSINE KINASE"/>
    <property type="match status" value="1"/>
</dbReference>
<keyword evidence="8" id="KW-1185">Reference proteome</keyword>
<evidence type="ECO:0000256" key="2">
    <source>
        <dbReference type="ARBA" id="ARBA00022741"/>
    </source>
</evidence>
<evidence type="ECO:0000313" key="7">
    <source>
        <dbReference type="EMBL" id="KAF9675128.1"/>
    </source>
</evidence>
<dbReference type="InterPro" id="IPR016064">
    <property type="entry name" value="NAD/diacylglycerol_kinase_sf"/>
</dbReference>
<keyword evidence="2" id="KW-0547">Nucleotide-binding</keyword>
<sequence>MKAISQTSIIIPRDMHQGKSGSFVSRNNPGINSNPATAPTNSNNKSQRRLSLCSQIATHSSPIVFPEKQKRSKKLKAASSNSKSNTEAVADDPFPFNQPKIDEHRIDIGGGAAAGGDENSDLLGYVVFSGKLILDKRNTSSSSSYHTSTTKDQTDITNQQAIDAKLTSKALVWGSHMLHLEHVISVSYNVGLRHFTVHSYPIKKSSCGMSCFMKPKRTRRDYRFLASSVEEALQWVGGFADQQCYINCLPHPLASSKKQASSELLPTDPPPELLFKCKSPPKMLVILNPRSGHGRSTKVFHGIVEPIFKLAGFKLEVVKTTSAGHAKKLASTVDISTCPDGIICVGGDGIINEASLLPLQGNSHFLFLVAEEKDLHHSMAKLPSIKTCAVLLGTTVSCVLYIKKLTFSNDSLGLSVLNGLLCRDNQKEGISIPIGIIPAGSDNSLIWTVLGVRDPVSAAISIVKGGLTATDVFAVEWIHSGVIHFGMTVSYYGFVSDVLELSEKYQKRFGPLRYFVAGFLKFLCLPKYSYEVEYLPASIEDRDGKQSAKRDMVDMSDSYTDVMRRSNKDGMPRASSLSSIDSIMTPSRMSGGDLDTTCSSTHASTEPSEYVRGLDPKAKRLSSGRTNVIAEPEVIHPQLPLSTTPNWPRTRSKSRTDKGWTGLTVTHDPSRCSWGNAAPNDREDISSTLSDPGPIWDTEPKWDTEPNWDVENPIELPGPSDDIEAAMKKEVIPRFEDKWEFKKGQFLGIMVCNHACRTVQSSQVVAPRAEHDDNTMDMLLVHGSGRLRLLRFFLLLQMGQHLSLPYVEYIKVKSVKIKAGKHTHNGCGIDGELFQLNGQVISSLLPEQCRLIGRSPNHPM</sequence>
<feature type="compositionally biased region" description="Polar residues" evidence="5">
    <location>
        <begin position="19"/>
        <end position="45"/>
    </location>
</feature>
<feature type="region of interest" description="Disordered" evidence="5">
    <location>
        <begin position="585"/>
        <end position="611"/>
    </location>
</feature>
<dbReference type="AlphaFoldDB" id="A0A835MZC1"/>
<feature type="compositionally biased region" description="Polar residues" evidence="5">
    <location>
        <begin position="596"/>
        <end position="607"/>
    </location>
</feature>
<dbReference type="PANTHER" id="PTHR12358:SF111">
    <property type="entry name" value="CERAMIDE KINASE, ISOFORM A"/>
    <property type="match status" value="1"/>
</dbReference>
<dbReference type="InterPro" id="IPR045540">
    <property type="entry name" value="YegS/DAGK_C"/>
</dbReference>
<dbReference type="GO" id="GO:0016020">
    <property type="term" value="C:membrane"/>
    <property type="evidence" value="ECO:0007669"/>
    <property type="project" value="GOC"/>
</dbReference>
<dbReference type="Pfam" id="PF19279">
    <property type="entry name" value="YegS_C"/>
    <property type="match status" value="1"/>
</dbReference>
<organism evidence="7 8">
    <name type="scientific">Salix dunnii</name>
    <dbReference type="NCBI Taxonomy" id="1413687"/>
    <lineage>
        <taxon>Eukaryota</taxon>
        <taxon>Viridiplantae</taxon>
        <taxon>Streptophyta</taxon>
        <taxon>Embryophyta</taxon>
        <taxon>Tracheophyta</taxon>
        <taxon>Spermatophyta</taxon>
        <taxon>Magnoliopsida</taxon>
        <taxon>eudicotyledons</taxon>
        <taxon>Gunneridae</taxon>
        <taxon>Pentapetalae</taxon>
        <taxon>rosids</taxon>
        <taxon>fabids</taxon>
        <taxon>Malpighiales</taxon>
        <taxon>Salicaceae</taxon>
        <taxon>Saliceae</taxon>
        <taxon>Salix</taxon>
    </lineage>
</organism>
<dbReference type="Pfam" id="PF00781">
    <property type="entry name" value="DAGK_cat"/>
    <property type="match status" value="2"/>
</dbReference>
<dbReference type="Proteomes" id="UP000657918">
    <property type="component" value="Unassembled WGS sequence"/>
</dbReference>
<reference evidence="7 8" key="1">
    <citation type="submission" date="2020-10" db="EMBL/GenBank/DDBJ databases">
        <title>Plant Genome Project.</title>
        <authorList>
            <person name="Zhang R.-G."/>
        </authorList>
    </citation>
    <scope>NUCLEOTIDE SEQUENCE [LARGE SCALE GENOMIC DNA]</scope>
    <source>
        <strain evidence="7">FAFU-HL-1</strain>
        <tissue evidence="7">Leaf</tissue>
    </source>
</reference>
<feature type="region of interest" description="Disordered" evidence="5">
    <location>
        <begin position="62"/>
        <end position="97"/>
    </location>
</feature>
<comment type="caution">
    <text evidence="7">The sequence shown here is derived from an EMBL/GenBank/DDBJ whole genome shotgun (WGS) entry which is preliminary data.</text>
</comment>
<evidence type="ECO:0000256" key="1">
    <source>
        <dbReference type="ARBA" id="ARBA00022679"/>
    </source>
</evidence>
<feature type="compositionally biased region" description="Polar residues" evidence="5">
    <location>
        <begin position="640"/>
        <end position="649"/>
    </location>
</feature>
<dbReference type="PROSITE" id="PS50146">
    <property type="entry name" value="DAGK"/>
    <property type="match status" value="1"/>
</dbReference>
<keyword evidence="4" id="KW-0067">ATP-binding</keyword>
<evidence type="ECO:0000313" key="8">
    <source>
        <dbReference type="Proteomes" id="UP000657918"/>
    </source>
</evidence>
<evidence type="ECO:0000256" key="3">
    <source>
        <dbReference type="ARBA" id="ARBA00022777"/>
    </source>
</evidence>
<dbReference type="InterPro" id="IPR017438">
    <property type="entry name" value="ATP-NAD_kinase_N"/>
</dbReference>
<evidence type="ECO:0000256" key="4">
    <source>
        <dbReference type="ARBA" id="ARBA00022840"/>
    </source>
</evidence>
<dbReference type="Gene3D" id="2.60.200.40">
    <property type="match status" value="1"/>
</dbReference>
<keyword evidence="1" id="KW-0808">Transferase</keyword>
<feature type="region of interest" description="Disordered" evidence="5">
    <location>
        <begin position="639"/>
        <end position="709"/>
    </location>
</feature>
<dbReference type="GO" id="GO:0001729">
    <property type="term" value="F:ceramide kinase activity"/>
    <property type="evidence" value="ECO:0007669"/>
    <property type="project" value="TreeGrafter"/>
</dbReference>
<dbReference type="Gene3D" id="3.40.50.10330">
    <property type="entry name" value="Probable inorganic polyphosphate/atp-NAD kinase, domain 1"/>
    <property type="match status" value="1"/>
</dbReference>
<gene>
    <name evidence="7" type="ORF">SADUNF_Sadunf10G0199100</name>
</gene>
<feature type="domain" description="DAGKc" evidence="6">
    <location>
        <begin position="278"/>
        <end position="479"/>
    </location>
</feature>
<dbReference type="InterPro" id="IPR050187">
    <property type="entry name" value="Lipid_Phosphate_FormReg"/>
</dbReference>
<protein>
    <recommendedName>
        <fullName evidence="6">DAGKc domain-containing protein</fullName>
    </recommendedName>
</protein>
<dbReference type="InterPro" id="IPR001206">
    <property type="entry name" value="Diacylglycerol_kinase_cat_dom"/>
</dbReference>
<evidence type="ECO:0000259" key="6">
    <source>
        <dbReference type="PROSITE" id="PS50146"/>
    </source>
</evidence>
<accession>A0A835MZC1</accession>
<feature type="region of interest" description="Disordered" evidence="5">
    <location>
        <begin position="1"/>
        <end position="50"/>
    </location>
</feature>
<evidence type="ECO:0000256" key="5">
    <source>
        <dbReference type="SAM" id="MobiDB-lite"/>
    </source>
</evidence>
<dbReference type="GO" id="GO:0006672">
    <property type="term" value="P:ceramide metabolic process"/>
    <property type="evidence" value="ECO:0007669"/>
    <property type="project" value="TreeGrafter"/>
</dbReference>
<dbReference type="EMBL" id="JADGMS010000010">
    <property type="protein sequence ID" value="KAF9675128.1"/>
    <property type="molecule type" value="Genomic_DNA"/>
</dbReference>
<keyword evidence="3" id="KW-0418">Kinase</keyword>
<name>A0A835MZC1_9ROSI</name>
<dbReference type="OrthoDB" id="3853857at2759"/>